<feature type="binding site" evidence="11">
    <location>
        <position position="173"/>
    </location>
    <ligand>
        <name>ATP</name>
        <dbReference type="ChEBI" id="CHEBI:30616"/>
    </ligand>
</feature>
<feature type="binding site" evidence="11">
    <location>
        <position position="84"/>
    </location>
    <ligand>
        <name>ATP</name>
        <dbReference type="ChEBI" id="CHEBI:30616"/>
    </ligand>
</feature>
<dbReference type="Gene3D" id="3.40.50.11260">
    <property type="match status" value="1"/>
</dbReference>
<evidence type="ECO:0000256" key="8">
    <source>
        <dbReference type="ARBA" id="ARBA00058590"/>
    </source>
</evidence>
<keyword evidence="14" id="KW-1185">Reference proteome</keyword>
<dbReference type="RefSeq" id="WP_005436726.1">
    <property type="nucleotide sequence ID" value="NZ_JH815520.1"/>
</dbReference>
<dbReference type="NCBIfam" id="NF003555">
    <property type="entry name" value="PRK05218.1"/>
    <property type="match status" value="1"/>
</dbReference>
<dbReference type="GO" id="GO:0005737">
    <property type="term" value="C:cytoplasm"/>
    <property type="evidence" value="ECO:0007669"/>
    <property type="project" value="UniProtKB-SubCell"/>
</dbReference>
<dbReference type="eggNOG" id="COG0326">
    <property type="taxonomic scope" value="Bacteria"/>
</dbReference>
<dbReference type="SUPFAM" id="SSF54211">
    <property type="entry name" value="Ribosomal protein S5 domain 2-like"/>
    <property type="match status" value="1"/>
</dbReference>
<evidence type="ECO:0000256" key="6">
    <source>
        <dbReference type="ARBA" id="ARBA00023016"/>
    </source>
</evidence>
<protein>
    <recommendedName>
        <fullName evidence="9 10">Chaperone protein HtpG</fullName>
    </recommendedName>
    <alternativeName>
        <fullName evidence="10">Heat shock protein HtpG</fullName>
    </alternativeName>
    <alternativeName>
        <fullName evidence="10">High temperature protein G</fullName>
    </alternativeName>
</protein>
<name>K1JJL5_9BURK</name>
<dbReference type="InterPro" id="IPR019805">
    <property type="entry name" value="Heat_shock_protein_90_CS"/>
</dbReference>
<comment type="function">
    <text evidence="8 10">Molecular chaperone. Has ATPase activity.</text>
</comment>
<evidence type="ECO:0000256" key="2">
    <source>
        <dbReference type="ARBA" id="ARBA00008239"/>
    </source>
</evidence>
<keyword evidence="7 10" id="KW-0143">Chaperone</keyword>
<comment type="caution">
    <text evidence="10">Lacks conserved residue(s) required for the propagation of feature annotation.</text>
</comment>
<dbReference type="PROSITE" id="PS00298">
    <property type="entry name" value="HSP90"/>
    <property type="match status" value="1"/>
</dbReference>
<gene>
    <name evidence="10" type="primary">htpG</name>
    <name evidence="13" type="ORF">HMPREF9465_02028</name>
</gene>
<dbReference type="Gene3D" id="3.30.565.10">
    <property type="entry name" value="Histidine kinase-like ATPase, C-terminal domain"/>
    <property type="match status" value="1"/>
</dbReference>
<dbReference type="Gene3D" id="1.20.120.790">
    <property type="entry name" value="Heat shock protein 90, C-terminal domain"/>
    <property type="match status" value="1"/>
</dbReference>
<feature type="binding site" evidence="11">
    <location>
        <begin position="99"/>
        <end position="100"/>
    </location>
    <ligand>
        <name>ATP</name>
        <dbReference type="ChEBI" id="CHEBI:30616"/>
    </ligand>
</feature>
<evidence type="ECO:0000313" key="14">
    <source>
        <dbReference type="Proteomes" id="UP000005835"/>
    </source>
</evidence>
<accession>K1JJL5</accession>
<feature type="binding site" evidence="11">
    <location>
        <position position="344"/>
    </location>
    <ligand>
        <name>ATP</name>
        <dbReference type="ChEBI" id="CHEBI:30616"/>
    </ligand>
</feature>
<evidence type="ECO:0000256" key="1">
    <source>
        <dbReference type="ARBA" id="ARBA00004496"/>
    </source>
</evidence>
<dbReference type="Proteomes" id="UP000005835">
    <property type="component" value="Unassembled WGS sequence"/>
</dbReference>
<reference evidence="13 14" key="1">
    <citation type="submission" date="2012-05" db="EMBL/GenBank/DDBJ databases">
        <title>The Genome Sequence of Sutterella wadsworthensis 2_1_59BFAA.</title>
        <authorList>
            <consortium name="The Broad Institute Genome Sequencing Platform"/>
            <person name="Earl A."/>
            <person name="Ward D."/>
            <person name="Feldgarden M."/>
            <person name="Gevers D."/>
            <person name="Daigneault M."/>
            <person name="Strauss J."/>
            <person name="Allen-Vercoe E."/>
            <person name="Walker B."/>
            <person name="Young S.K."/>
            <person name="Zeng Q."/>
            <person name="Gargeya S."/>
            <person name="Fitzgerald M."/>
            <person name="Haas B."/>
            <person name="Abouelleil A."/>
            <person name="Alvarado L."/>
            <person name="Arachchi H.M."/>
            <person name="Berlin A.M."/>
            <person name="Chapman S.B."/>
            <person name="Goldberg J."/>
            <person name="Griggs A."/>
            <person name="Gujja S."/>
            <person name="Hansen M."/>
            <person name="Howarth C."/>
            <person name="Imamovic A."/>
            <person name="Larimer J."/>
            <person name="McCowen C."/>
            <person name="Montmayeur A."/>
            <person name="Murphy C."/>
            <person name="Neiman D."/>
            <person name="Pearson M."/>
            <person name="Priest M."/>
            <person name="Roberts A."/>
            <person name="Saif S."/>
            <person name="Shea T."/>
            <person name="Sisk P."/>
            <person name="Sykes S."/>
            <person name="Wortman J."/>
            <person name="Nusbaum C."/>
            <person name="Birren B."/>
        </authorList>
    </citation>
    <scope>NUCLEOTIDE SEQUENCE [LARGE SCALE GENOMIC DNA]</scope>
    <source>
        <strain evidence="13 14">2_1_59BFAA</strain>
    </source>
</reference>
<feature type="domain" description="Histidine kinase/HSP90-like ATPase" evidence="12">
    <location>
        <begin position="26"/>
        <end position="183"/>
    </location>
</feature>
<comment type="subunit">
    <text evidence="10">Homodimer.</text>
</comment>
<dbReference type="Gene3D" id="3.30.230.80">
    <property type="match status" value="1"/>
</dbReference>
<feature type="binding site" evidence="11">
    <location>
        <position position="98"/>
    </location>
    <ligand>
        <name>ATP</name>
        <dbReference type="ChEBI" id="CHEBI:30616"/>
    </ligand>
</feature>
<dbReference type="HOGENOM" id="CLU_006684_3_0_4"/>
<evidence type="ECO:0000259" key="12">
    <source>
        <dbReference type="SMART" id="SM00387"/>
    </source>
</evidence>
<evidence type="ECO:0000256" key="7">
    <source>
        <dbReference type="ARBA" id="ARBA00023186"/>
    </source>
</evidence>
<dbReference type="InterPro" id="IPR020575">
    <property type="entry name" value="Hsp90_N"/>
</dbReference>
<evidence type="ECO:0000313" key="13">
    <source>
        <dbReference type="EMBL" id="EKB30361.1"/>
    </source>
</evidence>
<dbReference type="InterPro" id="IPR003594">
    <property type="entry name" value="HATPase_dom"/>
</dbReference>
<keyword evidence="3 10" id="KW-0963">Cytoplasm</keyword>
<dbReference type="Pfam" id="PF00183">
    <property type="entry name" value="HSP90"/>
    <property type="match status" value="1"/>
</dbReference>
<dbReference type="HAMAP" id="MF_00505">
    <property type="entry name" value="HSP90"/>
    <property type="match status" value="1"/>
</dbReference>
<dbReference type="SMART" id="SM00387">
    <property type="entry name" value="HATPase_c"/>
    <property type="match status" value="1"/>
</dbReference>
<feature type="binding site" evidence="11">
    <location>
        <begin position="121"/>
        <end position="126"/>
    </location>
    <ligand>
        <name>ATP</name>
        <dbReference type="ChEBI" id="CHEBI:30616"/>
    </ligand>
</feature>
<dbReference type="SUPFAM" id="SSF110942">
    <property type="entry name" value="HSP90 C-terminal domain"/>
    <property type="match status" value="1"/>
</dbReference>
<comment type="subcellular location">
    <subcellularLocation>
        <location evidence="1 10">Cytoplasm</location>
    </subcellularLocation>
</comment>
<dbReference type="InterPro" id="IPR037196">
    <property type="entry name" value="HSP90_C"/>
</dbReference>
<dbReference type="AlphaFoldDB" id="K1JJL5"/>
<feature type="region of interest" description="C" evidence="10">
    <location>
        <begin position="563"/>
        <end position="634"/>
    </location>
</feature>
<dbReference type="GO" id="GO:0005524">
    <property type="term" value="F:ATP binding"/>
    <property type="evidence" value="ECO:0007669"/>
    <property type="project" value="UniProtKB-UniRule"/>
</dbReference>
<dbReference type="InterPro" id="IPR020568">
    <property type="entry name" value="Ribosomal_Su5_D2-typ_SF"/>
</dbReference>
<dbReference type="PANTHER" id="PTHR11528">
    <property type="entry name" value="HEAT SHOCK PROTEIN 90 FAMILY MEMBER"/>
    <property type="match status" value="1"/>
</dbReference>
<organism evidence="13 14">
    <name type="scientific">Sutterella wadsworthensis 2_1_59BFAA</name>
    <dbReference type="NCBI Taxonomy" id="742823"/>
    <lineage>
        <taxon>Bacteria</taxon>
        <taxon>Pseudomonadati</taxon>
        <taxon>Pseudomonadota</taxon>
        <taxon>Betaproteobacteria</taxon>
        <taxon>Burkholderiales</taxon>
        <taxon>Sutterellaceae</taxon>
        <taxon>Sutterella</taxon>
    </lineage>
</organism>
<dbReference type="InterPro" id="IPR001404">
    <property type="entry name" value="Hsp90_fam"/>
</dbReference>
<evidence type="ECO:0000256" key="3">
    <source>
        <dbReference type="ARBA" id="ARBA00022490"/>
    </source>
</evidence>
<feature type="binding site" evidence="11">
    <location>
        <position position="33"/>
    </location>
    <ligand>
        <name>ATP</name>
        <dbReference type="ChEBI" id="CHEBI:30616"/>
    </ligand>
</feature>
<dbReference type="Pfam" id="PF13589">
    <property type="entry name" value="HATPase_c_3"/>
    <property type="match status" value="1"/>
</dbReference>
<keyword evidence="6 10" id="KW-0346">Stress response</keyword>
<dbReference type="InterPro" id="IPR036890">
    <property type="entry name" value="HATPase_C_sf"/>
</dbReference>
<dbReference type="SUPFAM" id="SSF55874">
    <property type="entry name" value="ATPase domain of HSP90 chaperone/DNA topoisomerase II/histidine kinase"/>
    <property type="match status" value="1"/>
</dbReference>
<dbReference type="OrthoDB" id="9802640at2"/>
<dbReference type="GO" id="GO:0051082">
    <property type="term" value="F:unfolded protein binding"/>
    <property type="evidence" value="ECO:0007669"/>
    <property type="project" value="UniProtKB-UniRule"/>
</dbReference>
<comment type="similarity">
    <text evidence="2 10">Belongs to the heat shock protein 90 family.</text>
</comment>
<evidence type="ECO:0000256" key="11">
    <source>
        <dbReference type="PIRSR" id="PIRSR002583-1"/>
    </source>
</evidence>
<dbReference type="GO" id="GO:0016887">
    <property type="term" value="F:ATP hydrolysis activity"/>
    <property type="evidence" value="ECO:0007669"/>
    <property type="project" value="InterPro"/>
</dbReference>
<dbReference type="PRINTS" id="PR00775">
    <property type="entry name" value="HEATSHOCK90"/>
</dbReference>
<dbReference type="CDD" id="cd16927">
    <property type="entry name" value="HATPase_Hsp90-like"/>
    <property type="match status" value="1"/>
</dbReference>
<feature type="binding site" evidence="11">
    <location>
        <position position="79"/>
    </location>
    <ligand>
        <name>ATP</name>
        <dbReference type="ChEBI" id="CHEBI:30616"/>
    </ligand>
</feature>
<dbReference type="PATRIC" id="fig|742823.3.peg.2026"/>
<dbReference type="PIRSF" id="PIRSF002583">
    <property type="entry name" value="Hsp90"/>
    <property type="match status" value="1"/>
</dbReference>
<evidence type="ECO:0000256" key="5">
    <source>
        <dbReference type="ARBA" id="ARBA00022840"/>
    </source>
</evidence>
<evidence type="ECO:0000256" key="10">
    <source>
        <dbReference type="HAMAP-Rule" id="MF_00505"/>
    </source>
</evidence>
<dbReference type="FunFam" id="3.30.565.10:FF:000009">
    <property type="entry name" value="Molecular chaperone HtpG"/>
    <property type="match status" value="1"/>
</dbReference>
<keyword evidence="4 10" id="KW-0547">Nucleotide-binding</keyword>
<feature type="region of interest" description="A; substrate-binding" evidence="10">
    <location>
        <begin position="1"/>
        <end position="344"/>
    </location>
</feature>
<feature type="binding site" evidence="11">
    <location>
        <position position="37"/>
    </location>
    <ligand>
        <name>ATP</name>
        <dbReference type="ChEBI" id="CHEBI:30616"/>
    </ligand>
</feature>
<dbReference type="FunFam" id="3.30.230.80:FF:000002">
    <property type="entry name" value="Molecular chaperone HtpG"/>
    <property type="match status" value="1"/>
</dbReference>
<evidence type="ECO:0000256" key="9">
    <source>
        <dbReference type="ARBA" id="ARBA00070675"/>
    </source>
</evidence>
<dbReference type="STRING" id="742823.HMPREF9465_02028"/>
<comment type="caution">
    <text evidence="13">The sequence shown here is derived from an EMBL/GenBank/DDBJ whole genome shotgun (WGS) entry which is preliminary data.</text>
</comment>
<proteinExistence type="inferred from homology"/>
<evidence type="ECO:0000256" key="4">
    <source>
        <dbReference type="ARBA" id="ARBA00022741"/>
    </source>
</evidence>
<dbReference type="GO" id="GO:0140662">
    <property type="term" value="F:ATP-dependent protein folding chaperone"/>
    <property type="evidence" value="ECO:0007669"/>
    <property type="project" value="InterPro"/>
</dbReference>
<dbReference type="EMBL" id="ADMG01000045">
    <property type="protein sequence ID" value="EKB30361.1"/>
    <property type="molecule type" value="Genomic_DNA"/>
</dbReference>
<keyword evidence="5 10" id="KW-0067">ATP-binding</keyword>
<sequence>MAQEVHGFQTEVTKLLGLLAKSLYSNKEVFLRELVSNASDAVDKLRFLSLTKPELTADDPTFSIRIKADPEAGTLSVIDNGIGMTLAEANDHLGTIAKSGTEAFMAQLTGEEKKDSQLIGQFGVGFYSSFIVADRVTVISRKAGASPEEAVQWESDGNGTFTSGNITREARGTEIILHLKEDEKEFLGQWRLRDAITKYSDHISTPVFLWEKKEPVKEDDKDVVEAEVTGSWEQVNDARALWTLPPKDVTEDQYKAFYKHLTHDYGDPLCWAHNRVEGELEYTSLLYTPSEAPWDLYSREKQHGLKLFVQRVFIMDDAEQFLPNYLRFIRGLVDTADLPLNVSRELLQESRVTQKLKRALTKRALDMLGKLAKDDQEKYAVFWKNFGAVMKEGPVEDYANRDAVLKLLRFASTKAGTPEENVSLADYVARMPEKQKHIYYLTAGNFETAVSSPYLETFRRKGVEVLLMTQRIDEWMMQGMTEFEGHEFIPVTASDLKLGELADSEEEKKHEEVVRESSGLVERIKQALGDRVEGVRVSSRLVDSPSCLVADADKRLTPQMRRMLEAAGQQVPEDKVTLEINPSHPLLKKAEAEKDQAGFEKWCELMLDQAALADQGTVKDPARFVKLMNELLLK</sequence>